<evidence type="ECO:0000256" key="3">
    <source>
        <dbReference type="ARBA" id="ARBA00011019"/>
    </source>
</evidence>
<dbReference type="InterPro" id="IPR037218">
    <property type="entry name" value="PTPA_sf"/>
</dbReference>
<feature type="region of interest" description="Disordered" evidence="8">
    <location>
        <begin position="345"/>
        <end position="495"/>
    </location>
</feature>
<accession>A0A550CBL8</accession>
<dbReference type="SUPFAM" id="SSF140984">
    <property type="entry name" value="PTPA-like"/>
    <property type="match status" value="1"/>
</dbReference>
<evidence type="ECO:0000313" key="10">
    <source>
        <dbReference type="Proteomes" id="UP000320762"/>
    </source>
</evidence>
<dbReference type="EMBL" id="VDMD01000014">
    <property type="protein sequence ID" value="TRM62086.1"/>
    <property type="molecule type" value="Genomic_DNA"/>
</dbReference>
<proteinExistence type="inferred from homology"/>
<feature type="compositionally biased region" description="Low complexity" evidence="8">
    <location>
        <begin position="390"/>
        <end position="422"/>
    </location>
</feature>
<evidence type="ECO:0000256" key="4">
    <source>
        <dbReference type="ARBA" id="ARBA00022490"/>
    </source>
</evidence>
<evidence type="ECO:0000256" key="7">
    <source>
        <dbReference type="RuleBase" id="RU361210"/>
    </source>
</evidence>
<dbReference type="PANTHER" id="PTHR10012">
    <property type="entry name" value="SERINE/THREONINE-PROTEIN PHOSPHATASE 2A REGULATORY SUBUNIT B"/>
    <property type="match status" value="1"/>
</dbReference>
<dbReference type="Proteomes" id="UP000320762">
    <property type="component" value="Unassembled WGS sequence"/>
</dbReference>
<reference evidence="9 10" key="1">
    <citation type="journal article" date="2019" name="New Phytol.">
        <title>Comparative genomics reveals unique wood-decay strategies and fruiting body development in the Schizophyllaceae.</title>
        <authorList>
            <person name="Almasi E."/>
            <person name="Sahu N."/>
            <person name="Krizsan K."/>
            <person name="Balint B."/>
            <person name="Kovacs G.M."/>
            <person name="Kiss B."/>
            <person name="Cseklye J."/>
            <person name="Drula E."/>
            <person name="Henrissat B."/>
            <person name="Nagy I."/>
            <person name="Chovatia M."/>
            <person name="Adam C."/>
            <person name="LaButti K."/>
            <person name="Lipzen A."/>
            <person name="Riley R."/>
            <person name="Grigoriev I.V."/>
            <person name="Nagy L.G."/>
        </authorList>
    </citation>
    <scope>NUCLEOTIDE SEQUENCE [LARGE SCALE GENOMIC DNA]</scope>
    <source>
        <strain evidence="9 10">NL-1724</strain>
    </source>
</reference>
<keyword evidence="6 7" id="KW-0413">Isomerase</keyword>
<dbReference type="GO" id="GO:0007052">
    <property type="term" value="P:mitotic spindle organization"/>
    <property type="evidence" value="ECO:0007669"/>
    <property type="project" value="TreeGrafter"/>
</dbReference>
<evidence type="ECO:0000256" key="2">
    <source>
        <dbReference type="ARBA" id="ARBA00004496"/>
    </source>
</evidence>
<evidence type="ECO:0000256" key="8">
    <source>
        <dbReference type="SAM" id="MobiDB-lite"/>
    </source>
</evidence>
<dbReference type="OrthoDB" id="16120at2759"/>
<comment type="caution">
    <text evidence="9">The sequence shown here is derived from an EMBL/GenBank/DDBJ whole genome shotgun (WGS) entry which is preliminary data.</text>
</comment>
<evidence type="ECO:0000256" key="6">
    <source>
        <dbReference type="ARBA" id="ARBA00023235"/>
    </source>
</evidence>
<dbReference type="InterPro" id="IPR043170">
    <property type="entry name" value="PTPA_C_lid"/>
</dbReference>
<keyword evidence="10" id="KW-1185">Reference proteome</keyword>
<comment type="catalytic activity">
    <reaction evidence="1 7">
        <text>[protein]-peptidylproline (omega=180) = [protein]-peptidylproline (omega=0)</text>
        <dbReference type="Rhea" id="RHEA:16237"/>
        <dbReference type="Rhea" id="RHEA-COMP:10747"/>
        <dbReference type="Rhea" id="RHEA-COMP:10748"/>
        <dbReference type="ChEBI" id="CHEBI:83833"/>
        <dbReference type="ChEBI" id="CHEBI:83834"/>
        <dbReference type="EC" id="5.2.1.8"/>
    </reaction>
</comment>
<dbReference type="STRING" id="97359.A0A550CBL8"/>
<dbReference type="EC" id="5.2.1.8" evidence="7"/>
<feature type="compositionally biased region" description="Low complexity" evidence="8">
    <location>
        <begin position="472"/>
        <end position="486"/>
    </location>
</feature>
<gene>
    <name evidence="9" type="ORF">BD626DRAFT_537814</name>
</gene>
<dbReference type="Pfam" id="PF03095">
    <property type="entry name" value="PTPA"/>
    <property type="match status" value="1"/>
</dbReference>
<feature type="compositionally biased region" description="Low complexity" evidence="8">
    <location>
        <begin position="345"/>
        <end position="383"/>
    </location>
</feature>
<comment type="subcellular location">
    <subcellularLocation>
        <location evidence="2 7">Cytoplasm</location>
    </subcellularLocation>
</comment>
<name>A0A550CBL8_9AGAR</name>
<dbReference type="InterPro" id="IPR004327">
    <property type="entry name" value="Phstyr_phstse_ac"/>
</dbReference>
<dbReference type="GO" id="GO:0005737">
    <property type="term" value="C:cytoplasm"/>
    <property type="evidence" value="ECO:0007669"/>
    <property type="project" value="UniProtKB-SubCell"/>
</dbReference>
<dbReference type="CDD" id="cd04087">
    <property type="entry name" value="PTPA"/>
    <property type="match status" value="1"/>
</dbReference>
<feature type="compositionally biased region" description="Low complexity" evidence="8">
    <location>
        <begin position="434"/>
        <end position="463"/>
    </location>
</feature>
<dbReference type="GO" id="GO:0008160">
    <property type="term" value="F:protein tyrosine phosphatase activator activity"/>
    <property type="evidence" value="ECO:0007669"/>
    <property type="project" value="TreeGrafter"/>
</dbReference>
<evidence type="ECO:0000313" key="9">
    <source>
        <dbReference type="EMBL" id="TRM62086.1"/>
    </source>
</evidence>
<dbReference type="PANTHER" id="PTHR10012:SF0">
    <property type="entry name" value="SERINE_THREONINE-PROTEIN PHOSPHATASE 2A ACTIVATOR"/>
    <property type="match status" value="1"/>
</dbReference>
<evidence type="ECO:0000256" key="5">
    <source>
        <dbReference type="ARBA" id="ARBA00023110"/>
    </source>
</evidence>
<sequence length="495" mass="52888">MSSRLPQLREVPISTVERLPELPSQKIKSDHDIETWRTTRSYYDFSLFIRRLCESVVGRTLPYEPQETSELTAQAVSSVLSLLETLDGWIDEIPPQDSPQRFGNLAFRTWGKRLEENASALLAIPAPSPLVPHILPYFLTSFGSFVRMDYGTGHEASFAMFLACLTLTRVFEPEEEEERQLVFLVLMRYLKLCWRLQDVYRLEPAGSHGVWGLDDSCFLPYIFGSAQLRDQTEIPVDAVLGYPLPPTNLYFMAIMRIHEVKHGPFYEHSSQLHAIATGVQAWSKVHTGLLKMFEAEVLGKRVVVQHIPLGGIMEWEPVSSAANPDSSAGNLALAAANTASSAASPASLSKSSASSSKSSASSSAHPGPTAAPWATAAAAIAPPSTSKGNSTAVPASATAQAPTAAPWASRSPASAPWASQSSMTAQGLTAAPWTSQAATTAPRATSRAPQAAECASCAAPTVAPWALPPPARTTGAAATRSAGASSVEDTIAEDG</sequence>
<dbReference type="AlphaFoldDB" id="A0A550CBL8"/>
<organism evidence="9 10">
    <name type="scientific">Schizophyllum amplum</name>
    <dbReference type="NCBI Taxonomy" id="97359"/>
    <lineage>
        <taxon>Eukaryota</taxon>
        <taxon>Fungi</taxon>
        <taxon>Dikarya</taxon>
        <taxon>Basidiomycota</taxon>
        <taxon>Agaricomycotina</taxon>
        <taxon>Agaricomycetes</taxon>
        <taxon>Agaricomycetidae</taxon>
        <taxon>Agaricales</taxon>
        <taxon>Schizophyllaceae</taxon>
        <taxon>Schizophyllum</taxon>
    </lineage>
</organism>
<keyword evidence="5 7" id="KW-0697">Rotamase</keyword>
<keyword evidence="4 7" id="KW-0963">Cytoplasm</keyword>
<dbReference type="GO" id="GO:0005634">
    <property type="term" value="C:nucleus"/>
    <property type="evidence" value="ECO:0007669"/>
    <property type="project" value="TreeGrafter"/>
</dbReference>
<dbReference type="GO" id="GO:0000159">
    <property type="term" value="C:protein phosphatase type 2A complex"/>
    <property type="evidence" value="ECO:0007669"/>
    <property type="project" value="TreeGrafter"/>
</dbReference>
<dbReference type="Gene3D" id="1.20.120.1150">
    <property type="match status" value="1"/>
</dbReference>
<dbReference type="GO" id="GO:0003755">
    <property type="term" value="F:peptidyl-prolyl cis-trans isomerase activity"/>
    <property type="evidence" value="ECO:0007669"/>
    <property type="project" value="UniProtKB-KW"/>
</dbReference>
<comment type="similarity">
    <text evidence="3 7">Belongs to the PTPA-type PPIase family.</text>
</comment>
<comment type="function">
    <text evidence="7">PPIases accelerate the folding of proteins. It catalyzes the cis-trans isomerization of proline imidic peptide bonds in oligopeptides.</text>
</comment>
<evidence type="ECO:0000256" key="1">
    <source>
        <dbReference type="ARBA" id="ARBA00000971"/>
    </source>
</evidence>
<protein>
    <recommendedName>
        <fullName evidence="7">Serine/threonine-protein phosphatase 2A activator</fullName>
        <ecNumber evidence="7">5.2.1.8</ecNumber>
    </recommendedName>
    <alternativeName>
        <fullName evidence="7">Phosphotyrosyl phosphatase activator</fullName>
    </alternativeName>
</protein>